<accession>A0AAD4TL80</accession>
<reference evidence="2" key="1">
    <citation type="submission" date="2022-03" db="EMBL/GenBank/DDBJ databases">
        <title>Genomic analyses of argali, domestic sheep and their hybrids provide insights into chromosomal evolution, heterosis and genetic basis of agronomic traits.</title>
        <authorList>
            <person name="Li M."/>
        </authorList>
    </citation>
    <scope>NUCLEOTIDE SEQUENCE</scope>
    <source>
        <strain evidence="2">CAU-MHL-2022a</strain>
        <tissue evidence="2">Skin</tissue>
    </source>
</reference>
<evidence type="ECO:0000313" key="2">
    <source>
        <dbReference type="EMBL" id="KAI4530132.1"/>
    </source>
</evidence>
<sequence>MGNINEEQIEKGVEVIGDEKLIEITNAEMEIPFESVEANDEENEEGVEEEEDILEEENDNSDESVSMEEKAIIEEEDEVFVGSCRISSCDTIQLWHVGSSAHRLTSFSALGLAALQRVGS</sequence>
<name>A0AAD4TL80_OVIAM</name>
<comment type="caution">
    <text evidence="2">The sequence shown here is derived from an EMBL/GenBank/DDBJ whole genome shotgun (WGS) entry which is preliminary data.</text>
</comment>
<organism evidence="2 3">
    <name type="scientific">Ovis ammon polii</name>
    <dbReference type="NCBI Taxonomy" id="230172"/>
    <lineage>
        <taxon>Eukaryota</taxon>
        <taxon>Metazoa</taxon>
        <taxon>Chordata</taxon>
        <taxon>Craniata</taxon>
        <taxon>Vertebrata</taxon>
        <taxon>Euteleostomi</taxon>
        <taxon>Mammalia</taxon>
        <taxon>Eutheria</taxon>
        <taxon>Laurasiatheria</taxon>
        <taxon>Artiodactyla</taxon>
        <taxon>Ruminantia</taxon>
        <taxon>Pecora</taxon>
        <taxon>Bovidae</taxon>
        <taxon>Caprinae</taxon>
        <taxon>Ovis</taxon>
    </lineage>
</organism>
<evidence type="ECO:0000313" key="3">
    <source>
        <dbReference type="Proteomes" id="UP001214576"/>
    </source>
</evidence>
<feature type="region of interest" description="Disordered" evidence="1">
    <location>
        <begin position="35"/>
        <end position="68"/>
    </location>
</feature>
<gene>
    <name evidence="2" type="ORF">MG293_019988</name>
</gene>
<protein>
    <submittedName>
        <fullName evidence="2">Uncharacterized protein</fullName>
    </submittedName>
</protein>
<dbReference type="EMBL" id="JAKZEL010000026">
    <property type="protein sequence ID" value="KAI4530132.1"/>
    <property type="molecule type" value="Genomic_DNA"/>
</dbReference>
<dbReference type="Proteomes" id="UP001214576">
    <property type="component" value="Unassembled WGS sequence"/>
</dbReference>
<feature type="compositionally biased region" description="Acidic residues" evidence="1">
    <location>
        <begin position="37"/>
        <end position="66"/>
    </location>
</feature>
<proteinExistence type="predicted"/>
<keyword evidence="3" id="KW-1185">Reference proteome</keyword>
<dbReference type="AlphaFoldDB" id="A0AAD4TL80"/>
<evidence type="ECO:0000256" key="1">
    <source>
        <dbReference type="SAM" id="MobiDB-lite"/>
    </source>
</evidence>